<evidence type="ECO:0000256" key="2">
    <source>
        <dbReference type="SAM" id="SignalP"/>
    </source>
</evidence>
<evidence type="ECO:0000313" key="5">
    <source>
        <dbReference type="Proteomes" id="UP000219439"/>
    </source>
</evidence>
<dbReference type="Proteomes" id="UP000219439">
    <property type="component" value="Unassembled WGS sequence"/>
</dbReference>
<accession>A0A285NHY7</accession>
<dbReference type="InterPro" id="IPR036709">
    <property type="entry name" value="Autotransporte_beta_dom_sf"/>
</dbReference>
<gene>
    <name evidence="4" type="ORF">SAMN06265368_0788</name>
</gene>
<dbReference type="Gene3D" id="2.40.128.130">
    <property type="entry name" value="Autotransporter beta-domain"/>
    <property type="match status" value="1"/>
</dbReference>
<protein>
    <submittedName>
        <fullName evidence="4">Autotransporter beta-domain-containing protein</fullName>
    </submittedName>
</protein>
<evidence type="ECO:0000313" key="4">
    <source>
        <dbReference type="EMBL" id="SNZ07271.1"/>
    </source>
</evidence>
<keyword evidence="2" id="KW-0732">Signal</keyword>
<dbReference type="SMART" id="SM00869">
    <property type="entry name" value="Autotransporter"/>
    <property type="match status" value="1"/>
</dbReference>
<dbReference type="SUPFAM" id="SSF103515">
    <property type="entry name" value="Autotransporter"/>
    <property type="match status" value="1"/>
</dbReference>
<dbReference type="Pfam" id="PF03797">
    <property type="entry name" value="Autotransporter"/>
    <property type="match status" value="1"/>
</dbReference>
<feature type="signal peptide" evidence="2">
    <location>
        <begin position="1"/>
        <end position="26"/>
    </location>
</feature>
<keyword evidence="5" id="KW-1185">Reference proteome</keyword>
<dbReference type="InterPro" id="IPR005546">
    <property type="entry name" value="Autotransporte_beta"/>
</dbReference>
<proteinExistence type="predicted"/>
<name>A0A285NHY7_9HYPH</name>
<feature type="region of interest" description="Disordered" evidence="1">
    <location>
        <begin position="77"/>
        <end position="108"/>
    </location>
</feature>
<dbReference type="RefSeq" id="WP_097152076.1">
    <property type="nucleotide sequence ID" value="NZ_OBEL01000001.1"/>
</dbReference>
<feature type="domain" description="Autotransporter" evidence="3">
    <location>
        <begin position="148"/>
        <end position="427"/>
    </location>
</feature>
<evidence type="ECO:0000259" key="3">
    <source>
        <dbReference type="PROSITE" id="PS51208"/>
    </source>
</evidence>
<organism evidence="4 5">
    <name type="scientific">Cohaesibacter gelatinilyticus</name>
    <dbReference type="NCBI Taxonomy" id="372072"/>
    <lineage>
        <taxon>Bacteria</taxon>
        <taxon>Pseudomonadati</taxon>
        <taxon>Pseudomonadota</taxon>
        <taxon>Alphaproteobacteria</taxon>
        <taxon>Hyphomicrobiales</taxon>
        <taxon>Cohaesibacteraceae</taxon>
    </lineage>
</organism>
<dbReference type="EMBL" id="OBEL01000001">
    <property type="protein sequence ID" value="SNZ07271.1"/>
    <property type="molecule type" value="Genomic_DNA"/>
</dbReference>
<feature type="chain" id="PRO_5012922238" evidence="2">
    <location>
        <begin position="27"/>
        <end position="427"/>
    </location>
</feature>
<dbReference type="AlphaFoldDB" id="A0A285NHY7"/>
<sequence>MCRFHAVVRLTLFVIASLTGVANSHAHGTHSPISTVNDCGLLDYFQYIYRTPTRPHNCTNVPAEFYDYQRDVGEAASSGSSSGGSAAGSSAGAASAGAGTSSPTSIGHTIPSSLSAEHVLGYTPKAKEEASVQAMDDLQTYEDDWSDLPPLERSFFFRPTGSFGSKNATATDASVKVEAVGAVAGIDLISNSYVRLGLLGSINKVDVDVNENITSIDIFIPKVGLTGTFEWRNWYLDGMAQYGPEYYETSRYIDIDGNGDLRRMSSKYTNHRITGAFEAGRRITLGSIVAQPHVGIQYNGMRQARVVEDGNADAAIHTARKDVFTGTTKVGLNLSTVWFWGRAPIVPVIGIGWTHRFGDLDRASRISVDSGATFENVGSAPSKDLLNLQAALSANINKNLFLNIGGSALFNGVERTYTGSAGFRLRF</sequence>
<dbReference type="OrthoDB" id="8439713at2"/>
<dbReference type="PROSITE" id="PS51208">
    <property type="entry name" value="AUTOTRANSPORTER"/>
    <property type="match status" value="1"/>
</dbReference>
<feature type="compositionally biased region" description="Low complexity" evidence="1">
    <location>
        <begin position="87"/>
        <end position="102"/>
    </location>
</feature>
<evidence type="ECO:0000256" key="1">
    <source>
        <dbReference type="SAM" id="MobiDB-lite"/>
    </source>
</evidence>
<reference evidence="4 5" key="1">
    <citation type="submission" date="2017-09" db="EMBL/GenBank/DDBJ databases">
        <authorList>
            <person name="Ehlers B."/>
            <person name="Leendertz F.H."/>
        </authorList>
    </citation>
    <scope>NUCLEOTIDE SEQUENCE [LARGE SCALE GENOMIC DNA]</scope>
    <source>
        <strain evidence="4 5">DSM 18289</strain>
    </source>
</reference>